<comment type="caution">
    <text evidence="2">The sequence shown here is derived from an EMBL/GenBank/DDBJ whole genome shotgun (WGS) entry which is preliminary data.</text>
</comment>
<name>A0ABT9NEE8_9ACTO</name>
<keyword evidence="1" id="KW-0812">Transmembrane</keyword>
<evidence type="ECO:0000313" key="3">
    <source>
        <dbReference type="Proteomes" id="UP001243212"/>
    </source>
</evidence>
<proteinExistence type="predicted"/>
<evidence type="ECO:0000256" key="1">
    <source>
        <dbReference type="SAM" id="Phobius"/>
    </source>
</evidence>
<keyword evidence="1" id="KW-1133">Transmembrane helix</keyword>
<organism evidence="2 3">
    <name type="scientific">Trueperella bonasi</name>
    <dbReference type="NCBI Taxonomy" id="312286"/>
    <lineage>
        <taxon>Bacteria</taxon>
        <taxon>Bacillati</taxon>
        <taxon>Actinomycetota</taxon>
        <taxon>Actinomycetes</taxon>
        <taxon>Actinomycetales</taxon>
        <taxon>Actinomycetaceae</taxon>
        <taxon>Trueperella</taxon>
    </lineage>
</organism>
<evidence type="ECO:0000313" key="2">
    <source>
        <dbReference type="EMBL" id="MDP9805763.1"/>
    </source>
</evidence>
<keyword evidence="3" id="KW-1185">Reference proteome</keyword>
<dbReference type="RefSeq" id="WP_307682024.1">
    <property type="nucleotide sequence ID" value="NZ_JAUSQX010000001.1"/>
</dbReference>
<accession>A0ABT9NEE8</accession>
<keyword evidence="1" id="KW-0472">Membrane</keyword>
<sequence>MKTPNEQAEDGNLIVMGLGLWVVVIALIFILTSAIHVHSVRRDLLNHADAIALELAQEVANDDYYAASSLSLRPATPAGGTVVVGNHNATYAAYVSGDTVVVNLRGIAYLPFVPEFLADSSAVNLTVTSSAELMRMP</sequence>
<dbReference type="Proteomes" id="UP001243212">
    <property type="component" value="Unassembled WGS sequence"/>
</dbReference>
<feature type="transmembrane region" description="Helical" evidence="1">
    <location>
        <begin position="12"/>
        <end position="35"/>
    </location>
</feature>
<evidence type="ECO:0008006" key="4">
    <source>
        <dbReference type="Google" id="ProtNLM"/>
    </source>
</evidence>
<protein>
    <recommendedName>
        <fullName evidence="4">Flp pilus-assembly TadG-like N-terminal domain-containing protein</fullName>
    </recommendedName>
</protein>
<reference evidence="2 3" key="1">
    <citation type="submission" date="2023-07" db="EMBL/GenBank/DDBJ databases">
        <title>Sequencing the genomes of 1000 actinobacteria strains.</title>
        <authorList>
            <person name="Klenk H.-P."/>
        </authorList>
    </citation>
    <scope>NUCLEOTIDE SEQUENCE [LARGE SCALE GENOMIC DNA]</scope>
    <source>
        <strain evidence="2 3">DSM 17163</strain>
    </source>
</reference>
<dbReference type="EMBL" id="JAUSQX010000001">
    <property type="protein sequence ID" value="MDP9805763.1"/>
    <property type="molecule type" value="Genomic_DNA"/>
</dbReference>
<gene>
    <name evidence="2" type="ORF">J2S70_000345</name>
</gene>